<dbReference type="PANTHER" id="PTHR42904:SF6">
    <property type="entry name" value="NAD-CAPPED RNA HYDROLASE NUDT12"/>
    <property type="match status" value="1"/>
</dbReference>
<comment type="similarity">
    <text evidence="3">Belongs to the Nudix hydrolase family. NudC subfamily.</text>
</comment>
<dbReference type="InterPro" id="IPR015376">
    <property type="entry name" value="Znr_NADH_PPase"/>
</dbReference>
<comment type="cofactor">
    <cofactor evidence="2">
        <name>Zn(2+)</name>
        <dbReference type="ChEBI" id="CHEBI:29105"/>
    </cofactor>
</comment>
<evidence type="ECO:0000256" key="7">
    <source>
        <dbReference type="ARBA" id="ARBA00022842"/>
    </source>
</evidence>
<dbReference type="Pfam" id="PF09296">
    <property type="entry name" value="NUDIX-like"/>
    <property type="match status" value="1"/>
</dbReference>
<dbReference type="Pfam" id="PF00293">
    <property type="entry name" value="NUDIX"/>
    <property type="match status" value="1"/>
</dbReference>
<keyword evidence="8" id="KW-0520">NAD</keyword>
<dbReference type="InterPro" id="IPR000086">
    <property type="entry name" value="NUDIX_hydrolase_dom"/>
</dbReference>
<dbReference type="Proteomes" id="UP001296873">
    <property type="component" value="Unassembled WGS sequence"/>
</dbReference>
<sequence>MESVPTSPSGPIPYTGCSLDRAAPWRSDPAWVAARLLDRQTRFVPVWNNRNLVTDAQRPRPRFLMGEQASLALELADEVVLLGLEDGAALFAVDLSPLEGEEAHQAVGGEGSFRDLREVGPNMAQGDGALMAYARALVHWHGRHQYCPRCGQPSESKDAGFARICRGRACGTTQFPRTDPAVIMLVHDGGEHCVLGRHARFPPGMHSTLAGFVEPGECLEEAVAREVKEEVGITVPLDGIRYFASQPWPFPASLMLGFHAACDCLPLTVDEAELVTARWFHRDELLNAPEDETLSLPRSDSIARRLIEAWLHGAA</sequence>
<dbReference type="CDD" id="cd03429">
    <property type="entry name" value="NUDIX_NADH_pyrophosphatase_Nudt13"/>
    <property type="match status" value="1"/>
</dbReference>
<evidence type="ECO:0000313" key="12">
    <source>
        <dbReference type="Proteomes" id="UP001296873"/>
    </source>
</evidence>
<organism evidence="11 12">
    <name type="scientific">Rhodovibrio sodomensis</name>
    <dbReference type="NCBI Taxonomy" id="1088"/>
    <lineage>
        <taxon>Bacteria</taxon>
        <taxon>Pseudomonadati</taxon>
        <taxon>Pseudomonadota</taxon>
        <taxon>Alphaproteobacteria</taxon>
        <taxon>Rhodospirillales</taxon>
        <taxon>Rhodovibrionaceae</taxon>
        <taxon>Rhodovibrio</taxon>
    </lineage>
</organism>
<dbReference type="Gene3D" id="3.90.79.10">
    <property type="entry name" value="Nucleoside Triphosphate Pyrophosphohydrolase"/>
    <property type="match status" value="1"/>
</dbReference>
<dbReference type="NCBIfam" id="NF001299">
    <property type="entry name" value="PRK00241.1"/>
    <property type="match status" value="1"/>
</dbReference>
<evidence type="ECO:0000256" key="4">
    <source>
        <dbReference type="ARBA" id="ARBA00012381"/>
    </source>
</evidence>
<dbReference type="EMBL" id="NRRL01000013">
    <property type="protein sequence ID" value="MBK1667849.1"/>
    <property type="molecule type" value="Genomic_DNA"/>
</dbReference>
<accession>A0ABS1DD91</accession>
<dbReference type="PROSITE" id="PS00893">
    <property type="entry name" value="NUDIX_BOX"/>
    <property type="match status" value="1"/>
</dbReference>
<keyword evidence="7" id="KW-0460">Magnesium</keyword>
<evidence type="ECO:0000313" key="11">
    <source>
        <dbReference type="EMBL" id="MBK1667849.1"/>
    </source>
</evidence>
<comment type="catalytic activity">
    <reaction evidence="9">
        <text>a 5'-end NAD(+)-phospho-ribonucleoside in mRNA + H2O = a 5'-end phospho-adenosine-phospho-ribonucleoside in mRNA + beta-nicotinamide D-ribonucleotide + 2 H(+)</text>
        <dbReference type="Rhea" id="RHEA:60876"/>
        <dbReference type="Rhea" id="RHEA-COMP:15698"/>
        <dbReference type="Rhea" id="RHEA-COMP:15719"/>
        <dbReference type="ChEBI" id="CHEBI:14649"/>
        <dbReference type="ChEBI" id="CHEBI:15377"/>
        <dbReference type="ChEBI" id="CHEBI:15378"/>
        <dbReference type="ChEBI" id="CHEBI:144029"/>
        <dbReference type="ChEBI" id="CHEBI:144051"/>
    </reaction>
    <physiologicalReaction direction="left-to-right" evidence="9">
        <dbReference type="Rhea" id="RHEA:60877"/>
    </physiologicalReaction>
</comment>
<evidence type="ECO:0000256" key="8">
    <source>
        <dbReference type="ARBA" id="ARBA00023027"/>
    </source>
</evidence>
<protein>
    <recommendedName>
        <fullName evidence="4">NAD(+) diphosphatase</fullName>
        <ecNumber evidence="4">3.6.1.22</ecNumber>
    </recommendedName>
</protein>
<dbReference type="Gene3D" id="3.90.79.20">
    <property type="match status" value="1"/>
</dbReference>
<evidence type="ECO:0000256" key="9">
    <source>
        <dbReference type="ARBA" id="ARBA00023679"/>
    </source>
</evidence>
<dbReference type="Pfam" id="PF09297">
    <property type="entry name" value="Zn_ribbon_NUD"/>
    <property type="match status" value="1"/>
</dbReference>
<dbReference type="SUPFAM" id="SSF55811">
    <property type="entry name" value="Nudix"/>
    <property type="match status" value="1"/>
</dbReference>
<dbReference type="EC" id="3.6.1.22" evidence="4"/>
<evidence type="ECO:0000256" key="6">
    <source>
        <dbReference type="ARBA" id="ARBA00022801"/>
    </source>
</evidence>
<dbReference type="PROSITE" id="PS51462">
    <property type="entry name" value="NUDIX"/>
    <property type="match status" value="1"/>
</dbReference>
<evidence type="ECO:0000259" key="10">
    <source>
        <dbReference type="PROSITE" id="PS51462"/>
    </source>
</evidence>
<dbReference type="InterPro" id="IPR015375">
    <property type="entry name" value="NADH_PPase-like_N"/>
</dbReference>
<gene>
    <name evidence="11" type="ORF">CKO28_07355</name>
</gene>
<name>A0ABS1DD91_9PROT</name>
<keyword evidence="6" id="KW-0378">Hydrolase</keyword>
<proteinExistence type="inferred from homology"/>
<dbReference type="InterPro" id="IPR049734">
    <property type="entry name" value="NudC-like_C"/>
</dbReference>
<feature type="domain" description="Nudix hydrolase" evidence="10">
    <location>
        <begin position="176"/>
        <end position="308"/>
    </location>
</feature>
<dbReference type="InterPro" id="IPR015797">
    <property type="entry name" value="NUDIX_hydrolase-like_dom_sf"/>
</dbReference>
<reference evidence="11 12" key="1">
    <citation type="journal article" date="2020" name="Microorganisms">
        <title>Osmotic Adaptation and Compatible Solute Biosynthesis of Phototrophic Bacteria as Revealed from Genome Analyses.</title>
        <authorList>
            <person name="Imhoff J.F."/>
            <person name="Rahn T."/>
            <person name="Kunzel S."/>
            <person name="Keller A."/>
            <person name="Neulinger S.C."/>
        </authorList>
    </citation>
    <scope>NUCLEOTIDE SEQUENCE [LARGE SCALE GENOMIC DNA]</scope>
    <source>
        <strain evidence="11 12">DSM 9895</strain>
    </source>
</reference>
<dbReference type="PANTHER" id="PTHR42904">
    <property type="entry name" value="NUDIX HYDROLASE, NUDC SUBFAMILY"/>
    <property type="match status" value="1"/>
</dbReference>
<comment type="cofactor">
    <cofactor evidence="1">
        <name>Mg(2+)</name>
        <dbReference type="ChEBI" id="CHEBI:18420"/>
    </cofactor>
</comment>
<keyword evidence="12" id="KW-1185">Reference proteome</keyword>
<evidence type="ECO:0000256" key="2">
    <source>
        <dbReference type="ARBA" id="ARBA00001947"/>
    </source>
</evidence>
<keyword evidence="5" id="KW-0479">Metal-binding</keyword>
<dbReference type="InterPro" id="IPR050241">
    <property type="entry name" value="NAD-cap_RNA_hydrolase_NudC"/>
</dbReference>
<evidence type="ECO:0000256" key="5">
    <source>
        <dbReference type="ARBA" id="ARBA00022723"/>
    </source>
</evidence>
<comment type="caution">
    <text evidence="11">The sequence shown here is derived from an EMBL/GenBank/DDBJ whole genome shotgun (WGS) entry which is preliminary data.</text>
</comment>
<evidence type="ECO:0000256" key="1">
    <source>
        <dbReference type="ARBA" id="ARBA00001946"/>
    </source>
</evidence>
<evidence type="ECO:0000256" key="3">
    <source>
        <dbReference type="ARBA" id="ARBA00009595"/>
    </source>
</evidence>
<dbReference type="InterPro" id="IPR020084">
    <property type="entry name" value="NUDIX_hydrolase_CS"/>
</dbReference>